<sequence>GVAVGDVAGKGVPAAILMASLRAALRAQAEHVYALSHVMDRVNHSLTEETEPTEFATLFYGVLDSRGRRLTYASAGHEPAVLIRGRQVTRLTAGGPLLGVIHDATYQYEAVELRAGDTLVVFSDGAFDAANYQGERFGRDQLMASILRHAGHGARRMVEEVQWDIRRFTGLAPRADDLTLVVVKVL</sequence>
<evidence type="ECO:0000313" key="3">
    <source>
        <dbReference type="EMBL" id="GAG22698.1"/>
    </source>
</evidence>
<name>X0WDR5_9ZZZZ</name>
<reference evidence="3" key="1">
    <citation type="journal article" date="2014" name="Front. Microbiol.">
        <title>High frequency of phylogenetically diverse reductive dehalogenase-homologous genes in deep subseafloor sedimentary metagenomes.</title>
        <authorList>
            <person name="Kawai M."/>
            <person name="Futagami T."/>
            <person name="Toyoda A."/>
            <person name="Takaki Y."/>
            <person name="Nishi S."/>
            <person name="Hori S."/>
            <person name="Arai W."/>
            <person name="Tsubouchi T."/>
            <person name="Morono Y."/>
            <person name="Uchiyama I."/>
            <person name="Ito T."/>
            <person name="Fujiyama A."/>
            <person name="Inagaki F."/>
            <person name="Takami H."/>
        </authorList>
    </citation>
    <scope>NUCLEOTIDE SEQUENCE</scope>
    <source>
        <strain evidence="3">Expedition CK06-06</strain>
    </source>
</reference>
<dbReference type="EMBL" id="BARS01034479">
    <property type="protein sequence ID" value="GAG22698.1"/>
    <property type="molecule type" value="Genomic_DNA"/>
</dbReference>
<dbReference type="InterPro" id="IPR052016">
    <property type="entry name" value="Bact_Sigma-Reg"/>
</dbReference>
<dbReference type="AlphaFoldDB" id="X0WDR5"/>
<dbReference type="SUPFAM" id="SSF81606">
    <property type="entry name" value="PP2C-like"/>
    <property type="match status" value="1"/>
</dbReference>
<feature type="domain" description="PPM-type phosphatase" evidence="2">
    <location>
        <begin position="1"/>
        <end position="185"/>
    </location>
</feature>
<proteinExistence type="predicted"/>
<evidence type="ECO:0000259" key="2">
    <source>
        <dbReference type="PROSITE" id="PS51746"/>
    </source>
</evidence>
<comment type="caution">
    <text evidence="3">The sequence shown here is derived from an EMBL/GenBank/DDBJ whole genome shotgun (WGS) entry which is preliminary data.</text>
</comment>
<dbReference type="PROSITE" id="PS51746">
    <property type="entry name" value="PPM_2"/>
    <property type="match status" value="1"/>
</dbReference>
<protein>
    <recommendedName>
        <fullName evidence="2">PPM-type phosphatase domain-containing protein</fullName>
    </recommendedName>
</protein>
<evidence type="ECO:0000256" key="1">
    <source>
        <dbReference type="ARBA" id="ARBA00022801"/>
    </source>
</evidence>
<feature type="non-terminal residue" evidence="3">
    <location>
        <position position="1"/>
    </location>
</feature>
<organism evidence="3">
    <name type="scientific">marine sediment metagenome</name>
    <dbReference type="NCBI Taxonomy" id="412755"/>
    <lineage>
        <taxon>unclassified sequences</taxon>
        <taxon>metagenomes</taxon>
        <taxon>ecological metagenomes</taxon>
    </lineage>
</organism>
<keyword evidence="1" id="KW-0378">Hydrolase</keyword>
<accession>X0WDR5</accession>
<dbReference type="Gene3D" id="3.60.40.10">
    <property type="entry name" value="PPM-type phosphatase domain"/>
    <property type="match status" value="1"/>
</dbReference>
<dbReference type="SMART" id="SM00331">
    <property type="entry name" value="PP2C_SIG"/>
    <property type="match status" value="1"/>
</dbReference>
<gene>
    <name evidence="3" type="ORF">S01H1_53254</name>
</gene>
<dbReference type="PANTHER" id="PTHR43156:SF2">
    <property type="entry name" value="STAGE II SPORULATION PROTEIN E"/>
    <property type="match status" value="1"/>
</dbReference>
<dbReference type="GO" id="GO:0016791">
    <property type="term" value="F:phosphatase activity"/>
    <property type="evidence" value="ECO:0007669"/>
    <property type="project" value="TreeGrafter"/>
</dbReference>
<dbReference type="InterPro" id="IPR001932">
    <property type="entry name" value="PPM-type_phosphatase-like_dom"/>
</dbReference>
<dbReference type="Pfam" id="PF07228">
    <property type="entry name" value="SpoIIE"/>
    <property type="match status" value="1"/>
</dbReference>
<dbReference type="InterPro" id="IPR036457">
    <property type="entry name" value="PPM-type-like_dom_sf"/>
</dbReference>
<dbReference type="PANTHER" id="PTHR43156">
    <property type="entry name" value="STAGE II SPORULATION PROTEIN E-RELATED"/>
    <property type="match status" value="1"/>
</dbReference>